<dbReference type="Pfam" id="PF01966">
    <property type="entry name" value="HD"/>
    <property type="match status" value="1"/>
</dbReference>
<dbReference type="AlphaFoldDB" id="A0A6J4V0X4"/>
<protein>
    <recommendedName>
        <fullName evidence="1">HD/PDEase domain-containing protein</fullName>
    </recommendedName>
</protein>
<sequence length="233" mass="24399">MASPRDEALATLRERVELLLRGVSDPGRGWDHVERVYGLGRKLAREEEADRFVVGIAALLHDLGSAAGTAGSGGAAARAAAELAAHALPPPVVAAIVESVGAQGDNAAPASLEARVLRDAHRLDELGALGIAAALGGDTARGRALYDGADPFALMRELEPDGYAIDRLFARLLSLPGELHTPTARAIANRRVATMLFFLEELRGEFADSLPGALLPKGNWLVPEEDTSDEGSG</sequence>
<dbReference type="SMART" id="SM00471">
    <property type="entry name" value="HDc"/>
    <property type="match status" value="1"/>
</dbReference>
<dbReference type="CDD" id="cd00077">
    <property type="entry name" value="HDc"/>
    <property type="match status" value="1"/>
</dbReference>
<dbReference type="InterPro" id="IPR006674">
    <property type="entry name" value="HD_domain"/>
</dbReference>
<evidence type="ECO:0000313" key="2">
    <source>
        <dbReference type="EMBL" id="CAA9561761.1"/>
    </source>
</evidence>
<evidence type="ECO:0000259" key="1">
    <source>
        <dbReference type="SMART" id="SM00471"/>
    </source>
</evidence>
<dbReference type="InterPro" id="IPR003607">
    <property type="entry name" value="HD/PDEase_dom"/>
</dbReference>
<dbReference type="EMBL" id="CADCWM010000468">
    <property type="protein sequence ID" value="CAA9561761.1"/>
    <property type="molecule type" value="Genomic_DNA"/>
</dbReference>
<reference evidence="2" key="1">
    <citation type="submission" date="2020-02" db="EMBL/GenBank/DDBJ databases">
        <authorList>
            <person name="Meier V. D."/>
        </authorList>
    </citation>
    <scope>NUCLEOTIDE SEQUENCE</scope>
    <source>
        <strain evidence="2">AVDCRST_MAG88</strain>
    </source>
</reference>
<organism evidence="2">
    <name type="scientific">uncultured Thermomicrobiales bacterium</name>
    <dbReference type="NCBI Taxonomy" id="1645740"/>
    <lineage>
        <taxon>Bacteria</taxon>
        <taxon>Pseudomonadati</taxon>
        <taxon>Thermomicrobiota</taxon>
        <taxon>Thermomicrobia</taxon>
        <taxon>Thermomicrobiales</taxon>
        <taxon>environmental samples</taxon>
    </lineage>
</organism>
<dbReference type="PANTHER" id="PTHR33594:SF1">
    <property type="entry name" value="HD_PDEASE DOMAIN-CONTAINING PROTEIN"/>
    <property type="match status" value="1"/>
</dbReference>
<accession>A0A6J4V0X4</accession>
<feature type="domain" description="HD/PDEase" evidence="1">
    <location>
        <begin position="25"/>
        <end position="135"/>
    </location>
</feature>
<dbReference type="SUPFAM" id="SSF109604">
    <property type="entry name" value="HD-domain/PDEase-like"/>
    <property type="match status" value="1"/>
</dbReference>
<dbReference type="Gene3D" id="1.10.3210.50">
    <property type="match status" value="1"/>
</dbReference>
<proteinExistence type="predicted"/>
<name>A0A6J4V0X4_9BACT</name>
<dbReference type="PANTHER" id="PTHR33594">
    <property type="entry name" value="SUPERFAMILY HYDROLASE, PUTATIVE (AFU_ORTHOLOGUE AFUA_1G03035)-RELATED"/>
    <property type="match status" value="1"/>
</dbReference>
<gene>
    <name evidence="2" type="ORF">AVDCRST_MAG88-1562</name>
</gene>